<evidence type="ECO:0000256" key="1">
    <source>
        <dbReference type="ARBA" id="ARBA00023015"/>
    </source>
</evidence>
<reference evidence="5 6" key="1">
    <citation type="submission" date="2018-07" db="EMBL/GenBank/DDBJ databases">
        <title>Genomic Encyclopedia of Type Strains, Phase III (KMG-III): the genomes of soil and plant-associated and newly described type strains.</title>
        <authorList>
            <person name="Whitman W."/>
        </authorList>
    </citation>
    <scope>NUCLEOTIDE SEQUENCE [LARGE SCALE GENOMIC DNA]</scope>
    <source>
        <strain evidence="5 6">CECT 7946</strain>
    </source>
</reference>
<keyword evidence="1" id="KW-0805">Transcription regulation</keyword>
<proteinExistence type="predicted"/>
<dbReference type="RefSeq" id="WP_115817310.1">
    <property type="nucleotide sequence ID" value="NZ_QRDV01000004.1"/>
</dbReference>
<dbReference type="SMART" id="SM00342">
    <property type="entry name" value="HTH_ARAC"/>
    <property type="match status" value="1"/>
</dbReference>
<sequence>MAKDIPHIEFDSKKPDNSGIEILTIENLAERKDETGHNPEKAHQVTFNMIVFYTAGESKHLVDFVWHPVKKNTLIHISKGQINAFQFTPELKGYIILFTEAYLKKQISTLPKNEIDRLFNAQLFSPIIQVPVDSNVETYIRLFDEEYSNSQENYNQDNTYSALHTIIFSKLERLKQYQTFHLKRSDKLNTFLSFKTLLEVHFSKSRNADFYAEKLNITYKHLNTICKETVAITAKQFIDQFLILEAKRLLINSELKSTELAYSLGFEEPTNFVKYFKKHTGFTPNQFKKTIQLDF</sequence>
<dbReference type="InterPro" id="IPR009057">
    <property type="entry name" value="Homeodomain-like_sf"/>
</dbReference>
<dbReference type="PANTHER" id="PTHR43280">
    <property type="entry name" value="ARAC-FAMILY TRANSCRIPTIONAL REGULATOR"/>
    <property type="match status" value="1"/>
</dbReference>
<dbReference type="InterPro" id="IPR018060">
    <property type="entry name" value="HTH_AraC"/>
</dbReference>
<evidence type="ECO:0000313" key="6">
    <source>
        <dbReference type="Proteomes" id="UP000256980"/>
    </source>
</evidence>
<gene>
    <name evidence="5" type="ORF">DFQ10_10484</name>
</gene>
<dbReference type="GO" id="GO:0043565">
    <property type="term" value="F:sequence-specific DNA binding"/>
    <property type="evidence" value="ECO:0007669"/>
    <property type="project" value="InterPro"/>
</dbReference>
<organism evidence="5 6">
    <name type="scientific">Winogradskyella eximia</name>
    <dbReference type="NCBI Taxonomy" id="262006"/>
    <lineage>
        <taxon>Bacteria</taxon>
        <taxon>Pseudomonadati</taxon>
        <taxon>Bacteroidota</taxon>
        <taxon>Flavobacteriia</taxon>
        <taxon>Flavobacteriales</taxon>
        <taxon>Flavobacteriaceae</taxon>
        <taxon>Winogradskyella</taxon>
    </lineage>
</organism>
<dbReference type="Gene3D" id="1.10.10.60">
    <property type="entry name" value="Homeodomain-like"/>
    <property type="match status" value="1"/>
</dbReference>
<evidence type="ECO:0000259" key="4">
    <source>
        <dbReference type="PROSITE" id="PS01124"/>
    </source>
</evidence>
<dbReference type="PROSITE" id="PS01124">
    <property type="entry name" value="HTH_ARAC_FAMILY_2"/>
    <property type="match status" value="1"/>
</dbReference>
<dbReference type="EMBL" id="QRDV01000004">
    <property type="protein sequence ID" value="RED43895.1"/>
    <property type="molecule type" value="Genomic_DNA"/>
</dbReference>
<dbReference type="PANTHER" id="PTHR43280:SF32">
    <property type="entry name" value="TRANSCRIPTIONAL REGULATORY PROTEIN"/>
    <property type="match status" value="1"/>
</dbReference>
<dbReference type="GO" id="GO:0003700">
    <property type="term" value="F:DNA-binding transcription factor activity"/>
    <property type="evidence" value="ECO:0007669"/>
    <property type="project" value="InterPro"/>
</dbReference>
<name>A0A3D9H320_9FLAO</name>
<accession>A0A3D9H320</accession>
<keyword evidence="3" id="KW-0804">Transcription</keyword>
<comment type="caution">
    <text evidence="5">The sequence shown here is derived from an EMBL/GenBank/DDBJ whole genome shotgun (WGS) entry which is preliminary data.</text>
</comment>
<evidence type="ECO:0000256" key="3">
    <source>
        <dbReference type="ARBA" id="ARBA00023163"/>
    </source>
</evidence>
<dbReference type="AlphaFoldDB" id="A0A3D9H320"/>
<protein>
    <submittedName>
        <fullName evidence="5">AraC family transcriptional regulator</fullName>
    </submittedName>
</protein>
<keyword evidence="6" id="KW-1185">Reference proteome</keyword>
<dbReference type="SUPFAM" id="SSF46689">
    <property type="entry name" value="Homeodomain-like"/>
    <property type="match status" value="1"/>
</dbReference>
<evidence type="ECO:0000256" key="2">
    <source>
        <dbReference type="ARBA" id="ARBA00023125"/>
    </source>
</evidence>
<dbReference type="Proteomes" id="UP000256980">
    <property type="component" value="Unassembled WGS sequence"/>
</dbReference>
<dbReference type="OrthoDB" id="1096411at2"/>
<feature type="domain" description="HTH araC/xylS-type" evidence="4">
    <location>
        <begin position="192"/>
        <end position="290"/>
    </location>
</feature>
<dbReference type="Pfam" id="PF12833">
    <property type="entry name" value="HTH_18"/>
    <property type="match status" value="1"/>
</dbReference>
<evidence type="ECO:0000313" key="5">
    <source>
        <dbReference type="EMBL" id="RED43895.1"/>
    </source>
</evidence>
<keyword evidence="2" id="KW-0238">DNA-binding</keyword>